<dbReference type="KEGG" id="egr:120285879"/>
<proteinExistence type="predicted"/>
<dbReference type="Pfam" id="PF11961">
    <property type="entry name" value="DUF3475"/>
    <property type="match status" value="1"/>
</dbReference>
<name>A0A059DFM4_EUCGR</name>
<dbReference type="EMBL" id="KK198753">
    <property type="protein sequence ID" value="KCW89269.1"/>
    <property type="molecule type" value="Genomic_DNA"/>
</dbReference>
<dbReference type="eggNOG" id="ENOG502QQGE">
    <property type="taxonomic scope" value="Eukaryota"/>
</dbReference>
<accession>A0A059DFM4</accession>
<protein>
    <recommendedName>
        <fullName evidence="4">DUF668 domain-containing protein</fullName>
    </recommendedName>
</protein>
<dbReference type="PANTHER" id="PTHR31371:SF4">
    <property type="entry name" value="DUF668 DOMAIN-CONTAINING PROTEIN"/>
    <property type="match status" value="1"/>
</dbReference>
<dbReference type="InParanoid" id="A0A059DFM4"/>
<dbReference type="PANTHER" id="PTHR31371">
    <property type="entry name" value="BNAC09G50660D PROTEIN"/>
    <property type="match status" value="1"/>
</dbReference>
<sequence>MGGQRRNDSWFSSLWRASRNKTSEPEKAVVGIVAFEVVSMMSKVVKLWHSLTDREFRRLKEEVQCSIGLRHLVSEDEDYLMDLALSEMMDELVYIARAVVRLGMRCTDPVFHRLELFLNDPVQYELEWSGWQYKSKKMDRKVKKMEGFVAIMLQFAQEQDVLVELEQTLRTMRANTETDQVKLLEFQQKVMWQRQEVKSLQELSPWTKTHDYVVRLLARSLFTLIERIKNVFGNGQVSSAEASDHNGVNSNGVSRTQSFSAIMHSPVYPSEDNLCGFYSGPLGLSSSKSVLTSVSRKKHLAHHRSGSIHANFLHSKSKKLAPVGPFKGCMNGGSNSPVIERHRVAFGGSMRVSGVCKDDIEKMGCSDRNFQPQSSRVYSKLTLLYSRSGSISAPTCSLGDAALAFHYARLIILIEKLASAPHLISLDARDDLYNMLSNSLRTVLRARLRSYARSFASSIYDASLAAQWNLSVAQMLEWLAPLAHNTIKWQSERNIEKQHEVSGTNVHLVQTLFFANQAKTETAIVELLVGLNYLSRISGEMNGRSLASFPAQRASNDYLVKMNEMALDVI</sequence>
<dbReference type="OMA" id="SGWEYRW"/>
<dbReference type="Pfam" id="PF05003">
    <property type="entry name" value="DUF668"/>
    <property type="match status" value="1"/>
</dbReference>
<evidence type="ECO:0000259" key="2">
    <source>
        <dbReference type="Pfam" id="PF11961"/>
    </source>
</evidence>
<dbReference type="InterPro" id="IPR007700">
    <property type="entry name" value="DUF668"/>
</dbReference>
<dbReference type="Gramene" id="KCW89269">
    <property type="protein sequence ID" value="KCW89269"/>
    <property type="gene ID" value="EUGRSUZ_A01564"/>
</dbReference>
<dbReference type="AlphaFoldDB" id="A0A059DFM4"/>
<reference evidence="3" key="1">
    <citation type="submission" date="2013-07" db="EMBL/GenBank/DDBJ databases">
        <title>The genome of Eucalyptus grandis.</title>
        <authorList>
            <person name="Schmutz J."/>
            <person name="Hayes R."/>
            <person name="Myburg A."/>
            <person name="Tuskan G."/>
            <person name="Grattapaglia D."/>
            <person name="Rokhsar D.S."/>
        </authorList>
    </citation>
    <scope>NUCLEOTIDE SEQUENCE</scope>
    <source>
        <tissue evidence="3">Leaf extractions</tissue>
    </source>
</reference>
<organism evidence="3">
    <name type="scientific">Eucalyptus grandis</name>
    <name type="common">Flooded gum</name>
    <dbReference type="NCBI Taxonomy" id="71139"/>
    <lineage>
        <taxon>Eukaryota</taxon>
        <taxon>Viridiplantae</taxon>
        <taxon>Streptophyta</taxon>
        <taxon>Embryophyta</taxon>
        <taxon>Tracheophyta</taxon>
        <taxon>Spermatophyta</taxon>
        <taxon>Magnoliopsida</taxon>
        <taxon>eudicotyledons</taxon>
        <taxon>Gunneridae</taxon>
        <taxon>Pentapetalae</taxon>
        <taxon>rosids</taxon>
        <taxon>malvids</taxon>
        <taxon>Myrtales</taxon>
        <taxon>Myrtaceae</taxon>
        <taxon>Myrtoideae</taxon>
        <taxon>Eucalypteae</taxon>
        <taxon>Eucalyptus</taxon>
    </lineage>
</organism>
<dbReference type="InterPro" id="IPR021864">
    <property type="entry name" value="DUF3475"/>
</dbReference>
<gene>
    <name evidence="3" type="ORF">EUGRSUZ_A01564</name>
</gene>
<dbReference type="OrthoDB" id="2018987at2759"/>
<dbReference type="STRING" id="71139.A0A059DFM4"/>
<evidence type="ECO:0000259" key="1">
    <source>
        <dbReference type="Pfam" id="PF05003"/>
    </source>
</evidence>
<feature type="domain" description="DUF3475" evidence="2">
    <location>
        <begin position="32"/>
        <end position="88"/>
    </location>
</feature>
<evidence type="ECO:0000313" key="3">
    <source>
        <dbReference type="EMBL" id="KCW89269.1"/>
    </source>
</evidence>
<evidence type="ECO:0008006" key="4">
    <source>
        <dbReference type="Google" id="ProtNLM"/>
    </source>
</evidence>
<dbReference type="GO" id="GO:0045927">
    <property type="term" value="P:positive regulation of growth"/>
    <property type="evidence" value="ECO:0007669"/>
    <property type="project" value="InterPro"/>
</dbReference>
<feature type="domain" description="DUF668" evidence="1">
    <location>
        <begin position="398"/>
        <end position="488"/>
    </location>
</feature>